<feature type="transmembrane region" description="Helical" evidence="7">
    <location>
        <begin position="123"/>
        <end position="140"/>
    </location>
</feature>
<comment type="subcellular location">
    <subcellularLocation>
        <location evidence="1">Cell membrane</location>
        <topology evidence="1">Multi-pass membrane protein</topology>
    </subcellularLocation>
</comment>
<organism evidence="8 9">
    <name type="scientific">Defluviicoccus vanus</name>
    <dbReference type="NCBI Taxonomy" id="111831"/>
    <lineage>
        <taxon>Bacteria</taxon>
        <taxon>Pseudomonadati</taxon>
        <taxon>Pseudomonadota</taxon>
        <taxon>Alphaproteobacteria</taxon>
        <taxon>Rhodospirillales</taxon>
        <taxon>Rhodospirillaceae</taxon>
        <taxon>Defluviicoccus</taxon>
    </lineage>
</organism>
<accession>A0A7H1MY64</accession>
<feature type="transmembrane region" description="Helical" evidence="7">
    <location>
        <begin position="237"/>
        <end position="262"/>
    </location>
</feature>
<feature type="transmembrane region" description="Helical" evidence="7">
    <location>
        <begin position="303"/>
        <end position="320"/>
    </location>
</feature>
<evidence type="ECO:0000256" key="5">
    <source>
        <dbReference type="ARBA" id="ARBA00022989"/>
    </source>
</evidence>
<sequence length="437" mass="45680">MTADSRSATAASLPPHAGVPASGWVAFRSRDFTLFCIARFVSAIAFMVQSVALGWLIYDLTASPLALGLAGLVAFLPVVSLALFAGHAADRYDRRAILLICAAIGTAAGIGLLLTVASGAPPIWLIYLLILVFGTTRAFAMPTGQALLPGLVPVEHFPNAVTWTSSAWQVATVIGPALGGILYAYGSTVVFAFATTCYAITIGLYALIRTRSALRPRQPISWNSLLAGLRFIRSRPVIFGAISLDLFAVLLGGATALLPIFARDILHVGPSGLGLLRSMPAVGAISMALWLARFPVRRHAGPIMFTAVGVFGLATIGFGVSQSMPLSLACLFVLGASDMISVLIRQTLVQIDTPDAMRGRVAAINALFIGASNELGEFESGAVAAITGAVAAVVIGGAGSILVAALWTRLFPPLWQRDQLVDQPLLSTAAETSPRTD</sequence>
<dbReference type="InterPro" id="IPR010290">
    <property type="entry name" value="TM_effector"/>
</dbReference>
<evidence type="ECO:0000256" key="1">
    <source>
        <dbReference type="ARBA" id="ARBA00004651"/>
    </source>
</evidence>
<keyword evidence="3" id="KW-1003">Cell membrane</keyword>
<dbReference type="SUPFAM" id="SSF103473">
    <property type="entry name" value="MFS general substrate transporter"/>
    <property type="match status" value="1"/>
</dbReference>
<feature type="transmembrane region" description="Helical" evidence="7">
    <location>
        <begin position="382"/>
        <end position="407"/>
    </location>
</feature>
<gene>
    <name evidence="8" type="ORF">HQ394_02275</name>
</gene>
<feature type="transmembrane region" description="Helical" evidence="7">
    <location>
        <begin position="32"/>
        <end position="58"/>
    </location>
</feature>
<dbReference type="GO" id="GO:0005886">
    <property type="term" value="C:plasma membrane"/>
    <property type="evidence" value="ECO:0007669"/>
    <property type="project" value="UniProtKB-SubCell"/>
</dbReference>
<evidence type="ECO:0000313" key="9">
    <source>
        <dbReference type="Proteomes" id="UP000516369"/>
    </source>
</evidence>
<feature type="transmembrane region" description="Helical" evidence="7">
    <location>
        <begin position="274"/>
        <end position="291"/>
    </location>
</feature>
<keyword evidence="9" id="KW-1185">Reference proteome</keyword>
<keyword evidence="4 7" id="KW-0812">Transmembrane</keyword>
<dbReference type="EMBL" id="CP053923">
    <property type="protein sequence ID" value="QNT68400.1"/>
    <property type="molecule type" value="Genomic_DNA"/>
</dbReference>
<evidence type="ECO:0000256" key="4">
    <source>
        <dbReference type="ARBA" id="ARBA00022692"/>
    </source>
</evidence>
<proteinExistence type="predicted"/>
<name>A0A7H1MY64_9PROT</name>
<keyword evidence="6 7" id="KW-0472">Membrane</keyword>
<dbReference type="CDD" id="cd06173">
    <property type="entry name" value="MFS_MefA_like"/>
    <property type="match status" value="1"/>
</dbReference>
<feature type="transmembrane region" description="Helical" evidence="7">
    <location>
        <begin position="160"/>
        <end position="183"/>
    </location>
</feature>
<dbReference type="Gene3D" id="1.20.1250.20">
    <property type="entry name" value="MFS general substrate transporter like domains"/>
    <property type="match status" value="1"/>
</dbReference>
<feature type="transmembrane region" description="Helical" evidence="7">
    <location>
        <begin position="189"/>
        <end position="208"/>
    </location>
</feature>
<feature type="transmembrane region" description="Helical" evidence="7">
    <location>
        <begin position="64"/>
        <end position="84"/>
    </location>
</feature>
<dbReference type="RefSeq" id="WP_190261839.1">
    <property type="nucleotide sequence ID" value="NZ_CP053923.1"/>
</dbReference>
<keyword evidence="2" id="KW-0813">Transport</keyword>
<keyword evidence="5 7" id="KW-1133">Transmembrane helix</keyword>
<dbReference type="KEGG" id="dvn:HQ394_02275"/>
<feature type="transmembrane region" description="Helical" evidence="7">
    <location>
        <begin position="96"/>
        <end position="117"/>
    </location>
</feature>
<dbReference type="Pfam" id="PF05977">
    <property type="entry name" value="MFS_3"/>
    <property type="match status" value="1"/>
</dbReference>
<dbReference type="PANTHER" id="PTHR23513">
    <property type="entry name" value="INTEGRAL MEMBRANE EFFLUX PROTEIN-RELATED"/>
    <property type="match status" value="1"/>
</dbReference>
<dbReference type="InterPro" id="IPR036259">
    <property type="entry name" value="MFS_trans_sf"/>
</dbReference>
<dbReference type="PANTHER" id="PTHR23513:SF9">
    <property type="entry name" value="ENTEROBACTIN EXPORTER ENTS"/>
    <property type="match status" value="1"/>
</dbReference>
<dbReference type="Proteomes" id="UP000516369">
    <property type="component" value="Chromosome"/>
</dbReference>
<evidence type="ECO:0000256" key="2">
    <source>
        <dbReference type="ARBA" id="ARBA00022448"/>
    </source>
</evidence>
<protein>
    <submittedName>
        <fullName evidence="8">MFS transporter</fullName>
    </submittedName>
</protein>
<evidence type="ECO:0000313" key="8">
    <source>
        <dbReference type="EMBL" id="QNT68400.1"/>
    </source>
</evidence>
<dbReference type="AlphaFoldDB" id="A0A7H1MY64"/>
<evidence type="ECO:0000256" key="6">
    <source>
        <dbReference type="ARBA" id="ARBA00023136"/>
    </source>
</evidence>
<reference evidence="8 9" key="1">
    <citation type="submission" date="2020-05" db="EMBL/GenBank/DDBJ databases">
        <title>Complete closed genome sequence of Defluviicoccus vanus.</title>
        <authorList>
            <person name="Bessarab I."/>
            <person name="Arumugam K."/>
            <person name="Maszenan A.M."/>
            <person name="Seviour R.J."/>
            <person name="Williams R.B."/>
        </authorList>
    </citation>
    <scope>NUCLEOTIDE SEQUENCE [LARGE SCALE GENOMIC DNA]</scope>
    <source>
        <strain evidence="8 9">Ben 114</strain>
    </source>
</reference>
<evidence type="ECO:0000256" key="7">
    <source>
        <dbReference type="SAM" id="Phobius"/>
    </source>
</evidence>
<evidence type="ECO:0000256" key="3">
    <source>
        <dbReference type="ARBA" id="ARBA00022475"/>
    </source>
</evidence>